<protein>
    <submittedName>
        <fullName evidence="1">Uncharacterized protein</fullName>
    </submittedName>
</protein>
<dbReference type="Proteomes" id="UP001140087">
    <property type="component" value="Unassembled WGS sequence"/>
</dbReference>
<reference evidence="1" key="1">
    <citation type="submission" date="2022-07" db="EMBL/GenBank/DDBJ databases">
        <title>Phylogenomic reconstructions and comparative analyses of Kickxellomycotina fungi.</title>
        <authorList>
            <person name="Reynolds N.K."/>
            <person name="Stajich J.E."/>
            <person name="Barry K."/>
            <person name="Grigoriev I.V."/>
            <person name="Crous P."/>
            <person name="Smith M.E."/>
        </authorList>
    </citation>
    <scope>NUCLEOTIDE SEQUENCE</scope>
    <source>
        <strain evidence="1">BCRC 34780</strain>
    </source>
</reference>
<proteinExistence type="predicted"/>
<organism evidence="1 2">
    <name type="scientific">Coemansia helicoidea</name>
    <dbReference type="NCBI Taxonomy" id="1286919"/>
    <lineage>
        <taxon>Eukaryota</taxon>
        <taxon>Fungi</taxon>
        <taxon>Fungi incertae sedis</taxon>
        <taxon>Zoopagomycota</taxon>
        <taxon>Kickxellomycotina</taxon>
        <taxon>Kickxellomycetes</taxon>
        <taxon>Kickxellales</taxon>
        <taxon>Kickxellaceae</taxon>
        <taxon>Coemansia</taxon>
    </lineage>
</organism>
<evidence type="ECO:0000313" key="1">
    <source>
        <dbReference type="EMBL" id="KAJ2806752.1"/>
    </source>
</evidence>
<keyword evidence="2" id="KW-1185">Reference proteome</keyword>
<comment type="caution">
    <text evidence="1">The sequence shown here is derived from an EMBL/GenBank/DDBJ whole genome shotgun (WGS) entry which is preliminary data.</text>
</comment>
<evidence type="ECO:0000313" key="2">
    <source>
        <dbReference type="Proteomes" id="UP001140087"/>
    </source>
</evidence>
<accession>A0ACC1LFK9</accession>
<dbReference type="EMBL" id="JANBUN010000114">
    <property type="protein sequence ID" value="KAJ2806752.1"/>
    <property type="molecule type" value="Genomic_DNA"/>
</dbReference>
<name>A0ACC1LFK9_9FUNG</name>
<gene>
    <name evidence="1" type="ORF">H4R21_000748</name>
</gene>
<sequence>MAGILLESGAVLVPLACAALYIIVTSNTLLVAFLLVAATATLAVLRLRYHYSSGARADLVVEPRPAPAREDSRVDRASGEFGEIIHDAQQHCDVDDEVIHRSGALLSEAVSPASTQYNAELFGGALSYDHRCFYVCGQPTWVLAADFDYWRLPVQIPAAEAAGNAARDAWRRALLQYKALGFTAVRIRFHWGFHSPAKGTYSFAGGRDVGGLLSLCEELGILVIACLGPFIGDDVQGGGYPFWLIQRDHIRLRHLWRSGIKIWDDRFAAAEAEWYDKIIAQLVGHEVVTQTAGGRGCVVMVQLENHLGARGALGLPLALHDETRLLARMARERVIRTPLVTNNLRWPADFASWPARLWARAEKKLKAYRMIAEPYHADIAGFSARDIDSAPLDPDVVAQTTQADNAPMVALELRCPETAHGGLLCDQIESALSQGLAVLALPEVFDLGSRGNLASPVGSSSGLRAAVTSDGALTPDARAARLVLHAARALQPQLASSDSIGSRPWISRASRPAVRGVSVSGVPQSAIRVRRQWECAAPVAAEEPPARGSNGDADDGPAGTAATAAEAQLGVTTLIDGRSLPAGSRQEIALLFTLAGAPALGKGSSSFALTATLGPRRRGIFAANVLIDGHAGGGPLVLVGTSKEVYARVALGAGSEAWICAEEAVQAGQLLFCGECHVSGHADVELVDIEHARGQRFSFVAPRPGPGVVRVSAGGATVCIVLVSQSALDTLVVGYSSGSAGQAQTATVAAWGVDGLAVDACAAIDVLPGAASPGGRVVAIAPGQPRAASGELLPASELDADVRAAYGEHPFVWQLGASAGAGGTTAVSGFERRTTRWDDLPWKLLPTLADLETMDQVNVMAWQRDLGTFAYQATDVGYNGSHVLYRCQVRLKPRHITARAIQLQLSVRHRCTVWVNGVNVSGHQTLHRREAAPGTLAACIESLRNPGASAGADRWGCTATYDVTRAMQLSSPDAEEGMLNEVLVLVESRGVGAQANGDNDARTPRGLISAYWHGFSFIGEDHDDSEIHDHDHDSRTEQMRARWEVCGVSVDTLPDPYNSSGLPDEMTQAGWVAALEQPLLGPEWSTRLELRVDAGVQWWRWRLPGHDGHRGGPEHLRISGEATVYVWVNGVLVGKHWPRTGASHVLLRGGLGGQRASPAGDEVKVMLHGWAEDAVAGSDGSAGTAIPVELALTSARADGARSSS</sequence>